<evidence type="ECO:0000313" key="1">
    <source>
        <dbReference type="EMBL" id="GIY79531.1"/>
    </source>
</evidence>
<dbReference type="Proteomes" id="UP001054837">
    <property type="component" value="Unassembled WGS sequence"/>
</dbReference>
<accession>A0AAV4WC49</accession>
<name>A0AAV4WC49_9ARAC</name>
<proteinExistence type="predicted"/>
<evidence type="ECO:0000313" key="2">
    <source>
        <dbReference type="Proteomes" id="UP001054837"/>
    </source>
</evidence>
<keyword evidence="2" id="KW-1185">Reference proteome</keyword>
<gene>
    <name evidence="1" type="ORF">CDAR_304161</name>
</gene>
<dbReference type="AlphaFoldDB" id="A0AAV4WC49"/>
<organism evidence="1 2">
    <name type="scientific">Caerostris darwini</name>
    <dbReference type="NCBI Taxonomy" id="1538125"/>
    <lineage>
        <taxon>Eukaryota</taxon>
        <taxon>Metazoa</taxon>
        <taxon>Ecdysozoa</taxon>
        <taxon>Arthropoda</taxon>
        <taxon>Chelicerata</taxon>
        <taxon>Arachnida</taxon>
        <taxon>Araneae</taxon>
        <taxon>Araneomorphae</taxon>
        <taxon>Entelegynae</taxon>
        <taxon>Araneoidea</taxon>
        <taxon>Araneidae</taxon>
        <taxon>Caerostris</taxon>
    </lineage>
</organism>
<protein>
    <submittedName>
        <fullName evidence="1">Uncharacterized protein</fullName>
    </submittedName>
</protein>
<dbReference type="EMBL" id="BPLQ01014419">
    <property type="protein sequence ID" value="GIY79531.1"/>
    <property type="molecule type" value="Genomic_DNA"/>
</dbReference>
<sequence>MRPCWISSQNVNFLSARIACGECGEKVHQFLRCVANVKQILKLLLYFDSGFCFWFSVFRIQGHLCKQDAKTPDQAQNRCFQLLTDCGDRTVYNQFSRFQNPETFLALQKRVGVASNLSNPCLRNWLGMSPFENDPKKLMYGSGEEIVVNPFFHPLFSSYSTRKGEHTLPIRQWPS</sequence>
<comment type="caution">
    <text evidence="1">The sequence shown here is derived from an EMBL/GenBank/DDBJ whole genome shotgun (WGS) entry which is preliminary data.</text>
</comment>
<reference evidence="1 2" key="1">
    <citation type="submission" date="2021-06" db="EMBL/GenBank/DDBJ databases">
        <title>Caerostris darwini draft genome.</title>
        <authorList>
            <person name="Kono N."/>
            <person name="Arakawa K."/>
        </authorList>
    </citation>
    <scope>NUCLEOTIDE SEQUENCE [LARGE SCALE GENOMIC DNA]</scope>
</reference>